<evidence type="ECO:0000256" key="1">
    <source>
        <dbReference type="ARBA" id="ARBA00023186"/>
    </source>
</evidence>
<evidence type="ECO:0000256" key="2">
    <source>
        <dbReference type="SAM" id="MobiDB-lite"/>
    </source>
</evidence>
<dbReference type="OrthoDB" id="1100735at2759"/>
<proteinExistence type="predicted"/>
<feature type="region of interest" description="Disordered" evidence="2">
    <location>
        <begin position="98"/>
        <end position="124"/>
    </location>
</feature>
<protein>
    <submittedName>
        <fullName evidence="3">BAG family molecular chaperone regulator 8 chloroplastic</fullName>
    </submittedName>
</protein>
<feature type="compositionally biased region" description="Basic and acidic residues" evidence="2">
    <location>
        <begin position="447"/>
        <end position="459"/>
    </location>
</feature>
<organism evidence="3 4">
    <name type="scientific">Prunus yedoensis var. nudiflora</name>
    <dbReference type="NCBI Taxonomy" id="2094558"/>
    <lineage>
        <taxon>Eukaryota</taxon>
        <taxon>Viridiplantae</taxon>
        <taxon>Streptophyta</taxon>
        <taxon>Embryophyta</taxon>
        <taxon>Tracheophyta</taxon>
        <taxon>Spermatophyta</taxon>
        <taxon>Magnoliopsida</taxon>
        <taxon>eudicotyledons</taxon>
        <taxon>Gunneridae</taxon>
        <taxon>Pentapetalae</taxon>
        <taxon>rosids</taxon>
        <taxon>fabids</taxon>
        <taxon>Rosales</taxon>
        <taxon>Rosaceae</taxon>
        <taxon>Amygdaloideae</taxon>
        <taxon>Amygdaleae</taxon>
        <taxon>Prunus</taxon>
    </lineage>
</organism>
<dbReference type="InterPro" id="IPR040400">
    <property type="entry name" value="BAG5/6/7/8"/>
</dbReference>
<comment type="caution">
    <text evidence="3">The sequence shown here is derived from an EMBL/GenBank/DDBJ whole genome shotgun (WGS) entry which is preliminary data.</text>
</comment>
<name>A0A314Y539_PRUYE</name>
<feature type="region of interest" description="Disordered" evidence="2">
    <location>
        <begin position="426"/>
        <end position="459"/>
    </location>
</feature>
<accession>A0A314Y539</accession>
<dbReference type="STRING" id="2094558.A0A314Y539"/>
<reference evidence="3 4" key="1">
    <citation type="submission" date="2018-02" db="EMBL/GenBank/DDBJ databases">
        <title>Draft genome of wild Prunus yedoensis var. nudiflora.</title>
        <authorList>
            <person name="Baek S."/>
            <person name="Kim J.-H."/>
            <person name="Choi K."/>
            <person name="Kim G.-B."/>
            <person name="Cho A."/>
            <person name="Jang H."/>
            <person name="Shin C.-H."/>
            <person name="Yu H.-J."/>
            <person name="Mun J.-H."/>
        </authorList>
    </citation>
    <scope>NUCLEOTIDE SEQUENCE [LARGE SCALE GENOMIC DNA]</scope>
    <source>
        <strain evidence="4">cv. Jeju island</strain>
        <tissue evidence="3">Leaf</tissue>
    </source>
</reference>
<dbReference type="Proteomes" id="UP000250321">
    <property type="component" value="Unassembled WGS sequence"/>
</dbReference>
<dbReference type="EMBL" id="PJQY01001843">
    <property type="protein sequence ID" value="PQP99127.1"/>
    <property type="molecule type" value="Genomic_DNA"/>
</dbReference>
<dbReference type="GO" id="GO:0009506">
    <property type="term" value="C:plasmodesma"/>
    <property type="evidence" value="ECO:0007669"/>
    <property type="project" value="TreeGrafter"/>
</dbReference>
<gene>
    <name evidence="3" type="ORF">Pyn_33053</name>
</gene>
<dbReference type="GO" id="GO:0006457">
    <property type="term" value="P:protein folding"/>
    <property type="evidence" value="ECO:0007669"/>
    <property type="project" value="TreeGrafter"/>
</dbReference>
<dbReference type="PANTHER" id="PTHR33322">
    <property type="entry name" value="BAG DOMAIN CONTAINING PROTEIN, EXPRESSED"/>
    <property type="match status" value="1"/>
</dbReference>
<keyword evidence="1" id="KW-0143">Chaperone</keyword>
<sequence length="483" mass="54474">MSISIKFNPKTQTPNLSFSTSSINPTFPFKALPCRLPNGHSPTIPTPTTTPNPPPTTICCTSSYNSCCCTQSHHPCSPQTPPLVTDPLLQAIASQLLQSNPPDPHSCHPKLRHQNPQPTHKFLHPKPRLHQQEQQEEQQLHAHSIISSLLSRIEALETSLHRYSSYRSQSSYSRSLRDSAARVIQTHFRAFLVRRSRTLRQLKDLAFIKSAFNSLKSSISNDTHFDFHAVSQKAIDLLLKLDSIQCGDPIVRDGKRSISRDLVRFLEFIDGVAMKRHGLSLKAVKKARFGQNVNKSRVLPTKCDDLGRDQREMIGKLRDRIEKIRGFARVSENDGEDVELQGFQHVSDEDEENLMTRFKNGVLVKRHGLQPKVKKNVSFAENGNVYRVFSNSDEPVSSGDGSDSSDDHGELVENLRSEVEDVKGFAQETEDDDEAHTENDGSPQASDGERNPRARMTQEEDIYETKDMIWARMVICYSLLLCP</sequence>
<dbReference type="AlphaFoldDB" id="A0A314Y539"/>
<evidence type="ECO:0000313" key="3">
    <source>
        <dbReference type="EMBL" id="PQP99127.1"/>
    </source>
</evidence>
<dbReference type="PANTHER" id="PTHR33322:SF18">
    <property type="entry name" value="BAG FAMILY MOLECULAR CHAPERONE REGULATOR 8, CHLOROPLASTIC"/>
    <property type="match status" value="1"/>
</dbReference>
<keyword evidence="4" id="KW-1185">Reference proteome</keyword>
<feature type="region of interest" description="Disordered" evidence="2">
    <location>
        <begin position="390"/>
        <end position="409"/>
    </location>
</feature>
<evidence type="ECO:0000313" key="4">
    <source>
        <dbReference type="Proteomes" id="UP000250321"/>
    </source>
</evidence>